<dbReference type="EMBL" id="MSFL01000011">
    <property type="protein sequence ID" value="PWY82847.1"/>
    <property type="molecule type" value="Genomic_DNA"/>
</dbReference>
<dbReference type="GeneID" id="37065354"/>
<sequence length="71" mass="8073">MSTRRRGQCYHSSTLLVLLRSIVSHSGSPWLDLELMLQGHVKLHIHAHAVGFDWDLISFACLTSKEIEEKS</sequence>
<dbReference type="AlphaFoldDB" id="A0A317WBW0"/>
<dbReference type="Proteomes" id="UP000247233">
    <property type="component" value="Unassembled WGS sequence"/>
</dbReference>
<comment type="caution">
    <text evidence="1">The sequence shown here is derived from an EMBL/GenBank/DDBJ whole genome shotgun (WGS) entry which is preliminary data.</text>
</comment>
<dbReference type="RefSeq" id="XP_025399561.1">
    <property type="nucleotide sequence ID" value="XM_025543117.1"/>
</dbReference>
<protein>
    <submittedName>
        <fullName evidence="1">Uncharacterized protein</fullName>
    </submittedName>
</protein>
<name>A0A317WBW0_9EURO</name>
<gene>
    <name evidence="1" type="ORF">BO70DRAFT_361761</name>
</gene>
<proteinExistence type="predicted"/>
<keyword evidence="2" id="KW-1185">Reference proteome</keyword>
<evidence type="ECO:0000313" key="1">
    <source>
        <dbReference type="EMBL" id="PWY82847.1"/>
    </source>
</evidence>
<evidence type="ECO:0000313" key="2">
    <source>
        <dbReference type="Proteomes" id="UP000247233"/>
    </source>
</evidence>
<dbReference type="VEuPathDB" id="FungiDB:BO70DRAFT_361761"/>
<accession>A0A317WBW0</accession>
<organism evidence="1 2">
    <name type="scientific">Aspergillus heteromorphus CBS 117.55</name>
    <dbReference type="NCBI Taxonomy" id="1448321"/>
    <lineage>
        <taxon>Eukaryota</taxon>
        <taxon>Fungi</taxon>
        <taxon>Dikarya</taxon>
        <taxon>Ascomycota</taxon>
        <taxon>Pezizomycotina</taxon>
        <taxon>Eurotiomycetes</taxon>
        <taxon>Eurotiomycetidae</taxon>
        <taxon>Eurotiales</taxon>
        <taxon>Aspergillaceae</taxon>
        <taxon>Aspergillus</taxon>
        <taxon>Aspergillus subgen. Circumdati</taxon>
    </lineage>
</organism>
<reference evidence="1 2" key="1">
    <citation type="submission" date="2016-12" db="EMBL/GenBank/DDBJ databases">
        <title>The genomes of Aspergillus section Nigri reveals drivers in fungal speciation.</title>
        <authorList>
            <consortium name="DOE Joint Genome Institute"/>
            <person name="Vesth T.C."/>
            <person name="Nybo J."/>
            <person name="Theobald S."/>
            <person name="Brandl J."/>
            <person name="Frisvad J.C."/>
            <person name="Nielsen K.F."/>
            <person name="Lyhne E.K."/>
            <person name="Kogle M.E."/>
            <person name="Kuo A."/>
            <person name="Riley R."/>
            <person name="Clum A."/>
            <person name="Nolan M."/>
            <person name="Lipzen A."/>
            <person name="Salamov A."/>
            <person name="Henrissat B."/>
            <person name="Wiebenga A."/>
            <person name="De Vries R.P."/>
            <person name="Grigoriev I.V."/>
            <person name="Mortensen U.H."/>
            <person name="Andersen M.R."/>
            <person name="Baker S.E."/>
        </authorList>
    </citation>
    <scope>NUCLEOTIDE SEQUENCE [LARGE SCALE GENOMIC DNA]</scope>
    <source>
        <strain evidence="1 2">CBS 117.55</strain>
    </source>
</reference>